<dbReference type="Pfam" id="PF02372">
    <property type="entry name" value="IL15"/>
    <property type="match status" value="1"/>
</dbReference>
<keyword evidence="4" id="KW-0964">Secreted</keyword>
<dbReference type="PRINTS" id="PR01949">
    <property type="entry name" value="INTLKN15FISH"/>
</dbReference>
<dbReference type="GO" id="GO:0005125">
    <property type="term" value="F:cytokine activity"/>
    <property type="evidence" value="ECO:0007669"/>
    <property type="project" value="UniProtKB-KW"/>
</dbReference>
<name>A0A9N7UPL6_PLEPL</name>
<dbReference type="GO" id="GO:0001819">
    <property type="term" value="P:positive regulation of cytokine production"/>
    <property type="evidence" value="ECO:0007669"/>
    <property type="project" value="TreeGrafter"/>
</dbReference>
<dbReference type="EMBL" id="CADEAL010001890">
    <property type="protein sequence ID" value="CAB1436393.1"/>
    <property type="molecule type" value="Genomic_DNA"/>
</dbReference>
<comment type="caution">
    <text evidence="8">The sequence shown here is derived from an EMBL/GenBank/DDBJ whole genome shotgun (WGS) entry which is preliminary data.</text>
</comment>
<dbReference type="GO" id="GO:0050778">
    <property type="term" value="P:positive regulation of immune response"/>
    <property type="evidence" value="ECO:0007669"/>
    <property type="project" value="TreeGrafter"/>
</dbReference>
<dbReference type="AlphaFoldDB" id="A0A9N7UPL6"/>
<dbReference type="InterPro" id="IPR009079">
    <property type="entry name" value="4_helix_cytokine-like_core"/>
</dbReference>
<dbReference type="InterPro" id="IPR003443">
    <property type="entry name" value="IL-15/IL-21_fam"/>
</dbReference>
<evidence type="ECO:0000256" key="2">
    <source>
        <dbReference type="ARBA" id="ARBA00006050"/>
    </source>
</evidence>
<dbReference type="Proteomes" id="UP001153269">
    <property type="component" value="Unassembled WGS sequence"/>
</dbReference>
<dbReference type="Gene3D" id="1.20.1250.70">
    <property type="entry name" value="Interleukin-15/Interleukin-21"/>
    <property type="match status" value="1"/>
</dbReference>
<evidence type="ECO:0000256" key="5">
    <source>
        <dbReference type="ARBA" id="ARBA00022729"/>
    </source>
</evidence>
<dbReference type="GO" id="GO:0042102">
    <property type="term" value="P:positive regulation of T cell proliferation"/>
    <property type="evidence" value="ECO:0007669"/>
    <property type="project" value="TreeGrafter"/>
</dbReference>
<dbReference type="OrthoDB" id="8905762at2759"/>
<organism evidence="8 9">
    <name type="scientific">Pleuronectes platessa</name>
    <name type="common">European plaice</name>
    <dbReference type="NCBI Taxonomy" id="8262"/>
    <lineage>
        <taxon>Eukaryota</taxon>
        <taxon>Metazoa</taxon>
        <taxon>Chordata</taxon>
        <taxon>Craniata</taxon>
        <taxon>Vertebrata</taxon>
        <taxon>Euteleostomi</taxon>
        <taxon>Actinopterygii</taxon>
        <taxon>Neopterygii</taxon>
        <taxon>Teleostei</taxon>
        <taxon>Neoteleostei</taxon>
        <taxon>Acanthomorphata</taxon>
        <taxon>Carangaria</taxon>
        <taxon>Pleuronectiformes</taxon>
        <taxon>Pleuronectoidei</taxon>
        <taxon>Pleuronectidae</taxon>
        <taxon>Pleuronectes</taxon>
    </lineage>
</organism>
<evidence type="ECO:0000256" key="3">
    <source>
        <dbReference type="ARBA" id="ARBA00022514"/>
    </source>
</evidence>
<evidence type="ECO:0000256" key="4">
    <source>
        <dbReference type="ARBA" id="ARBA00022525"/>
    </source>
</evidence>
<comment type="subcellular location">
    <subcellularLocation>
        <location evidence="1">Secreted</location>
    </subcellularLocation>
</comment>
<comment type="similarity">
    <text evidence="2 7">Belongs to the IL-15/IL-21 family.</text>
</comment>
<dbReference type="PANTHER" id="PTHR14356:SF3">
    <property type="entry name" value="INTERLEUKIN-15"/>
    <property type="match status" value="1"/>
</dbReference>
<reference evidence="8" key="1">
    <citation type="submission" date="2020-03" db="EMBL/GenBank/DDBJ databases">
        <authorList>
            <person name="Weist P."/>
        </authorList>
    </citation>
    <scope>NUCLEOTIDE SEQUENCE</scope>
</reference>
<dbReference type="GO" id="GO:0006955">
    <property type="term" value="P:immune response"/>
    <property type="evidence" value="ECO:0007669"/>
    <property type="project" value="InterPro"/>
</dbReference>
<dbReference type="InterPro" id="IPR020439">
    <property type="entry name" value="IL-15"/>
</dbReference>
<evidence type="ECO:0000313" key="8">
    <source>
        <dbReference type="EMBL" id="CAB1436393.1"/>
    </source>
</evidence>
<dbReference type="GO" id="GO:0042119">
    <property type="term" value="P:neutrophil activation"/>
    <property type="evidence" value="ECO:0007669"/>
    <property type="project" value="TreeGrafter"/>
</dbReference>
<dbReference type="PRINTS" id="PR01930">
    <property type="entry name" value="INTRLEUKIN15"/>
</dbReference>
<dbReference type="SUPFAM" id="SSF47266">
    <property type="entry name" value="4-helical cytokines"/>
    <property type="match status" value="1"/>
</dbReference>
<evidence type="ECO:0000256" key="7">
    <source>
        <dbReference type="RuleBase" id="RU003453"/>
    </source>
</evidence>
<proteinExistence type="inferred from homology"/>
<dbReference type="GO" id="GO:0005615">
    <property type="term" value="C:extracellular space"/>
    <property type="evidence" value="ECO:0007669"/>
    <property type="project" value="UniProtKB-KW"/>
</dbReference>
<accession>A0A9N7UPL6</accession>
<evidence type="ECO:0000256" key="6">
    <source>
        <dbReference type="ARBA" id="ARBA00023157"/>
    </source>
</evidence>
<dbReference type="PANTHER" id="PTHR14356">
    <property type="entry name" value="INTERLEUKIN-15-RELATED"/>
    <property type="match status" value="1"/>
</dbReference>
<dbReference type="GO" id="GO:0005126">
    <property type="term" value="F:cytokine receptor binding"/>
    <property type="evidence" value="ECO:0007669"/>
    <property type="project" value="InterPro"/>
</dbReference>
<evidence type="ECO:0000313" key="9">
    <source>
        <dbReference type="Proteomes" id="UP001153269"/>
    </source>
</evidence>
<dbReference type="InterPro" id="IPR020410">
    <property type="entry name" value="IL-15_fish"/>
</dbReference>
<keyword evidence="6" id="KW-1015">Disulfide bond</keyword>
<keyword evidence="5" id="KW-0732">Signal</keyword>
<protein>
    <recommendedName>
        <fullName evidence="7">Interleukin</fullName>
    </recommendedName>
</protein>
<gene>
    <name evidence="8" type="ORF">PLEPLA_LOCUS24425</name>
</gene>
<keyword evidence="9" id="KW-1185">Reference proteome</keyword>
<sequence length="161" mass="17937">MTTLPVICVQLSCPGDQRAKSVQFQFHGSHQVWLWFLVLSFLSLSSWAGADAALADLRMCVTNLKNTIEKSDAMLYSPSIDDIEENCENVSLKCYMLELIMVLNEEEVNDGNAGCILAFNERLDFHPGGCPPCEAYSLQNITIFLDRLNTLLEKGTARGNQ</sequence>
<keyword evidence="3 7" id="KW-0202">Cytokine</keyword>
<evidence type="ECO:0000256" key="1">
    <source>
        <dbReference type="ARBA" id="ARBA00004613"/>
    </source>
</evidence>